<organism evidence="1 2">
    <name type="scientific">Hyalangium minutum</name>
    <dbReference type="NCBI Taxonomy" id="394096"/>
    <lineage>
        <taxon>Bacteria</taxon>
        <taxon>Pseudomonadati</taxon>
        <taxon>Myxococcota</taxon>
        <taxon>Myxococcia</taxon>
        <taxon>Myxococcales</taxon>
        <taxon>Cystobacterineae</taxon>
        <taxon>Archangiaceae</taxon>
        <taxon>Hyalangium</taxon>
    </lineage>
</organism>
<name>A0A085WVV1_9BACT</name>
<protein>
    <submittedName>
        <fullName evidence="1">Uncharacterized protein</fullName>
    </submittedName>
</protein>
<dbReference type="Proteomes" id="UP000028725">
    <property type="component" value="Unassembled WGS sequence"/>
</dbReference>
<dbReference type="AlphaFoldDB" id="A0A085WVV1"/>
<keyword evidence="2" id="KW-1185">Reference proteome</keyword>
<reference evidence="1 2" key="1">
    <citation type="submission" date="2014-04" db="EMBL/GenBank/DDBJ databases">
        <title>Genome assembly of Hyalangium minutum DSM 14724.</title>
        <authorList>
            <person name="Sharma G."/>
            <person name="Subramanian S."/>
        </authorList>
    </citation>
    <scope>NUCLEOTIDE SEQUENCE [LARGE SCALE GENOMIC DNA]</scope>
    <source>
        <strain evidence="1 2">DSM 14724</strain>
    </source>
</reference>
<dbReference type="EMBL" id="JMCB01000001">
    <property type="protein sequence ID" value="KFE71814.1"/>
    <property type="molecule type" value="Genomic_DNA"/>
</dbReference>
<accession>A0A085WVV1</accession>
<proteinExistence type="predicted"/>
<dbReference type="OrthoDB" id="5500195at2"/>
<gene>
    <name evidence="1" type="ORF">DB31_0075</name>
</gene>
<evidence type="ECO:0000313" key="2">
    <source>
        <dbReference type="Proteomes" id="UP000028725"/>
    </source>
</evidence>
<sequence>MRKLPLVAVLPLTLSLEACGPEALEEEPVEEFGALQSAKQELTFAARGSWVAPNPATPLASTSDRACFFTRLGGAFDTGGDSLRIAALWERWHVDGTGSTRAAAACAGMRDTHEYTTGYDWAAGQQPTNLGPVNGRVCFLTRVGGSFNHPTDWIGVYQSGGSWFLSGASQARNGSARARCLTVDSYSGEYSWSQEARNSTYMGLAGNKVCALTSMAGQFDSDNEFVEISKAVGNWYLSGGSSRSGVSAKARCF</sequence>
<evidence type="ECO:0000313" key="1">
    <source>
        <dbReference type="EMBL" id="KFE71814.1"/>
    </source>
</evidence>
<comment type="caution">
    <text evidence="1">The sequence shown here is derived from an EMBL/GenBank/DDBJ whole genome shotgun (WGS) entry which is preliminary data.</text>
</comment>
<dbReference type="RefSeq" id="WP_044180546.1">
    <property type="nucleotide sequence ID" value="NZ_JMCB01000001.1"/>
</dbReference>